<dbReference type="InterPro" id="IPR036509">
    <property type="entry name" value="Met_Sox_Rdtase_MsrA_sf"/>
</dbReference>
<dbReference type="Gene3D" id="3.30.1060.10">
    <property type="entry name" value="Peptide methionine sulphoxide reductase MsrA"/>
    <property type="match status" value="1"/>
</dbReference>
<dbReference type="AlphaFoldDB" id="A0A1T0A6C3"/>
<dbReference type="OrthoDB" id="4174719at2"/>
<comment type="function">
    <text evidence="4">Has an important function as a repair enzyme for proteins that have been inactivated by oxidation. Catalyzes the reversible oxidation-reduction of methionine sulfoxide in proteins to methionine.</text>
</comment>
<dbReference type="EMBL" id="UGQE01000004">
    <property type="protein sequence ID" value="STZ13931.1"/>
    <property type="molecule type" value="Genomic_DNA"/>
</dbReference>
<evidence type="ECO:0000313" key="6">
    <source>
        <dbReference type="EMBL" id="OOR91323.1"/>
    </source>
</evidence>
<protein>
    <recommendedName>
        <fullName evidence="4">Peptide methionine sulfoxide reductase MsrA</fullName>
        <shortName evidence="4">Protein-methionine-S-oxide reductase</shortName>
        <ecNumber evidence="4">1.8.4.11</ecNumber>
    </recommendedName>
    <alternativeName>
        <fullName evidence="4">Peptide-methionine (S)-S-oxide reductase</fullName>
        <shortName evidence="4">Peptide Met(O) reductase</shortName>
    </alternativeName>
</protein>
<keyword evidence="1 4" id="KW-0560">Oxidoreductase</keyword>
<dbReference type="SUPFAM" id="SSF55068">
    <property type="entry name" value="Peptide methionine sulfoxide reductase"/>
    <property type="match status" value="1"/>
</dbReference>
<keyword evidence="8" id="KW-1185">Reference proteome</keyword>
<dbReference type="GO" id="GO:0008113">
    <property type="term" value="F:peptide-methionine (S)-S-oxide reductase activity"/>
    <property type="evidence" value="ECO:0007669"/>
    <property type="project" value="UniProtKB-UniRule"/>
</dbReference>
<gene>
    <name evidence="7" type="primary">mrsA</name>
    <name evidence="4" type="synonym">msrA</name>
    <name evidence="6" type="ORF">B0181_03190</name>
    <name evidence="7" type="ORF">NCTC10293_01510</name>
</gene>
<evidence type="ECO:0000256" key="2">
    <source>
        <dbReference type="ARBA" id="ARBA00047806"/>
    </source>
</evidence>
<accession>A0A1T0A6C3</accession>
<dbReference type="HAMAP" id="MF_01401">
    <property type="entry name" value="MsrA"/>
    <property type="match status" value="1"/>
</dbReference>
<dbReference type="InterPro" id="IPR002569">
    <property type="entry name" value="Met_Sox_Rdtase_MsrA_dom"/>
</dbReference>
<comment type="catalytic activity">
    <reaction evidence="3 4">
        <text>[thioredoxin]-disulfide + L-methionine + H2O = L-methionine (S)-S-oxide + [thioredoxin]-dithiol</text>
        <dbReference type="Rhea" id="RHEA:19993"/>
        <dbReference type="Rhea" id="RHEA-COMP:10698"/>
        <dbReference type="Rhea" id="RHEA-COMP:10700"/>
        <dbReference type="ChEBI" id="CHEBI:15377"/>
        <dbReference type="ChEBI" id="CHEBI:29950"/>
        <dbReference type="ChEBI" id="CHEBI:50058"/>
        <dbReference type="ChEBI" id="CHEBI:57844"/>
        <dbReference type="ChEBI" id="CHEBI:58772"/>
        <dbReference type="EC" id="1.8.4.11"/>
    </reaction>
</comment>
<reference evidence="6 8" key="1">
    <citation type="submission" date="2017-02" db="EMBL/GenBank/DDBJ databases">
        <title>Draft genome sequence of Moraxella caviae CCUG 355 type strain.</title>
        <authorList>
            <person name="Engstrom-Jakobsson H."/>
            <person name="Salva-Serra F."/>
            <person name="Thorell K."/>
            <person name="Gonzales-Siles L."/>
            <person name="Karlsson R."/>
            <person name="Boulund F."/>
            <person name="Engstrand L."/>
            <person name="Moore E."/>
        </authorList>
    </citation>
    <scope>NUCLEOTIDE SEQUENCE [LARGE SCALE GENOMIC DNA]</scope>
    <source>
        <strain evidence="6 8">CCUG 355</strain>
    </source>
</reference>
<feature type="domain" description="Peptide methionine sulphoxide reductase MsrA" evidence="5">
    <location>
        <begin position="4"/>
        <end position="153"/>
    </location>
</feature>
<dbReference type="STRING" id="34060.B0181_03190"/>
<dbReference type="PANTHER" id="PTHR43774:SF1">
    <property type="entry name" value="PEPTIDE METHIONINE SULFOXIDE REDUCTASE MSRA 2"/>
    <property type="match status" value="1"/>
</dbReference>
<evidence type="ECO:0000256" key="3">
    <source>
        <dbReference type="ARBA" id="ARBA00048782"/>
    </source>
</evidence>
<evidence type="ECO:0000313" key="7">
    <source>
        <dbReference type="EMBL" id="STZ13931.1"/>
    </source>
</evidence>
<comment type="catalytic activity">
    <reaction evidence="2 4">
        <text>L-methionyl-[protein] + [thioredoxin]-disulfide + H2O = L-methionyl-(S)-S-oxide-[protein] + [thioredoxin]-dithiol</text>
        <dbReference type="Rhea" id="RHEA:14217"/>
        <dbReference type="Rhea" id="RHEA-COMP:10698"/>
        <dbReference type="Rhea" id="RHEA-COMP:10700"/>
        <dbReference type="Rhea" id="RHEA-COMP:12313"/>
        <dbReference type="Rhea" id="RHEA-COMP:12315"/>
        <dbReference type="ChEBI" id="CHEBI:15377"/>
        <dbReference type="ChEBI" id="CHEBI:16044"/>
        <dbReference type="ChEBI" id="CHEBI:29950"/>
        <dbReference type="ChEBI" id="CHEBI:44120"/>
        <dbReference type="ChEBI" id="CHEBI:50058"/>
        <dbReference type="EC" id="1.8.4.11"/>
    </reaction>
</comment>
<dbReference type="PANTHER" id="PTHR43774">
    <property type="entry name" value="PEPTIDE METHIONINE SULFOXIDE REDUCTASE"/>
    <property type="match status" value="1"/>
</dbReference>
<dbReference type="NCBIfam" id="TIGR00401">
    <property type="entry name" value="msrA"/>
    <property type="match status" value="1"/>
</dbReference>
<dbReference type="Proteomes" id="UP000255279">
    <property type="component" value="Unassembled WGS sequence"/>
</dbReference>
<comment type="similarity">
    <text evidence="4">Belongs to the MsrA Met sulfoxide reductase family.</text>
</comment>
<dbReference type="EMBL" id="MUXU01000022">
    <property type="protein sequence ID" value="OOR91323.1"/>
    <property type="molecule type" value="Genomic_DNA"/>
</dbReference>
<evidence type="ECO:0000256" key="4">
    <source>
        <dbReference type="HAMAP-Rule" id="MF_01401"/>
    </source>
</evidence>
<evidence type="ECO:0000313" key="9">
    <source>
        <dbReference type="Proteomes" id="UP000255279"/>
    </source>
</evidence>
<evidence type="ECO:0000259" key="5">
    <source>
        <dbReference type="Pfam" id="PF01625"/>
    </source>
</evidence>
<dbReference type="Proteomes" id="UP000190435">
    <property type="component" value="Unassembled WGS sequence"/>
</dbReference>
<dbReference type="RefSeq" id="WP_078276041.1">
    <property type="nucleotide sequence ID" value="NZ_MUXU01000022.1"/>
</dbReference>
<reference evidence="7 9" key="2">
    <citation type="submission" date="2018-06" db="EMBL/GenBank/DDBJ databases">
        <authorList>
            <consortium name="Pathogen Informatics"/>
            <person name="Doyle S."/>
        </authorList>
    </citation>
    <scope>NUCLEOTIDE SEQUENCE [LARGE SCALE GENOMIC DNA]</scope>
    <source>
        <strain evidence="7 9">NCTC10293</strain>
    </source>
</reference>
<dbReference type="Pfam" id="PF01625">
    <property type="entry name" value="PMSR"/>
    <property type="match status" value="1"/>
</dbReference>
<organism evidence="6 8">
    <name type="scientific">Moraxella caviae</name>
    <dbReference type="NCBI Taxonomy" id="34060"/>
    <lineage>
        <taxon>Bacteria</taxon>
        <taxon>Pseudomonadati</taxon>
        <taxon>Pseudomonadota</taxon>
        <taxon>Gammaproteobacteria</taxon>
        <taxon>Moraxellales</taxon>
        <taxon>Moraxellaceae</taxon>
        <taxon>Moraxella</taxon>
    </lineage>
</organism>
<sequence length="175" mass="19030">MQRIILGGGCFWCTQSVFSRVRGVSAVTAGYAGGSAHTADYQSVCTGETGHVEVIDVAFDDGVVSLDVLLDIFFATHDPTTPNRQGNDIGTQYASVIFYTDEAQLAIIKQKLAELGKLGINAVTRIEPAPKFYAAEDYHQDFFAKNPEQGYCNFAIPPKLAKLRTVFGEWVKDGA</sequence>
<feature type="active site" evidence="4">
    <location>
        <position position="10"/>
    </location>
</feature>
<name>A0A1T0A6C3_9GAMM</name>
<dbReference type="EC" id="1.8.4.11" evidence="4"/>
<evidence type="ECO:0000256" key="1">
    <source>
        <dbReference type="ARBA" id="ARBA00023002"/>
    </source>
</evidence>
<proteinExistence type="inferred from homology"/>
<evidence type="ECO:0000313" key="8">
    <source>
        <dbReference type="Proteomes" id="UP000190435"/>
    </source>
</evidence>